<dbReference type="GO" id="GO:0035556">
    <property type="term" value="P:intracellular signal transduction"/>
    <property type="evidence" value="ECO:0007669"/>
    <property type="project" value="TreeGrafter"/>
</dbReference>
<sequence>LPRELAISKSINHQNLVRARQVVDLGEMVFVFMDYCPQGDLLEHIQKHGPILEKDSKYMFWQILQAMKYLHGKGIAHRDIKCENVLMHQNSTVKLTDFGFARGYVNRVTGQPALSRTFCGSMAYAAPEILQGLPYYSDKYDMWSLGCMLFIMITGKMPFSDKDPNYLLQQQMNKSLFFPVMTYVPGSCKKLIRELLNPKPSERPDVNQVLNTTWLKMFNSWS</sequence>
<evidence type="ECO:0000313" key="12">
    <source>
        <dbReference type="EMBL" id="CAD7284292.1"/>
    </source>
</evidence>
<dbReference type="Proteomes" id="UP000678499">
    <property type="component" value="Unassembled WGS sequence"/>
</dbReference>
<keyword evidence="6" id="KW-0221">Differentiation</keyword>
<gene>
    <name evidence="12" type="ORF">NMOB1V02_LOCUS11899</name>
</gene>
<dbReference type="AlphaFoldDB" id="A0A7R9C1P6"/>
<name>A0A7R9C1P6_9CRUS</name>
<dbReference type="EMBL" id="OA889691">
    <property type="protein sequence ID" value="CAD7284292.1"/>
    <property type="molecule type" value="Genomic_DNA"/>
</dbReference>
<keyword evidence="13" id="KW-1185">Reference proteome</keyword>
<dbReference type="PIRSF" id="PIRSF000654">
    <property type="entry name" value="Integrin-linked_kinase"/>
    <property type="match status" value="1"/>
</dbReference>
<dbReference type="EMBL" id="CAJPEX010007654">
    <property type="protein sequence ID" value="CAG0924444.1"/>
    <property type="molecule type" value="Genomic_DNA"/>
</dbReference>
<evidence type="ECO:0000256" key="1">
    <source>
        <dbReference type="ARBA" id="ARBA00001946"/>
    </source>
</evidence>
<dbReference type="InterPro" id="IPR008271">
    <property type="entry name" value="Ser/Thr_kinase_AS"/>
</dbReference>
<evidence type="ECO:0000256" key="6">
    <source>
        <dbReference type="ARBA" id="ARBA00022782"/>
    </source>
</evidence>
<dbReference type="PROSITE" id="PS50011">
    <property type="entry name" value="PROTEIN_KINASE_DOM"/>
    <property type="match status" value="1"/>
</dbReference>
<dbReference type="PANTHER" id="PTHR24346:SF102">
    <property type="entry name" value="TESTIS-SPECIFIC SERINE_THREONINE-PROTEIN KINASE 1"/>
    <property type="match status" value="1"/>
</dbReference>
<evidence type="ECO:0000256" key="8">
    <source>
        <dbReference type="ARBA" id="ARBA00022842"/>
    </source>
</evidence>
<protein>
    <recommendedName>
        <fullName evidence="11">Protein kinase domain-containing protein</fullName>
    </recommendedName>
</protein>
<dbReference type="GO" id="GO:0005524">
    <property type="term" value="F:ATP binding"/>
    <property type="evidence" value="ECO:0007669"/>
    <property type="project" value="UniProtKB-KW"/>
</dbReference>
<dbReference type="GO" id="GO:0030154">
    <property type="term" value="P:cell differentiation"/>
    <property type="evidence" value="ECO:0007669"/>
    <property type="project" value="UniProtKB-KW"/>
</dbReference>
<evidence type="ECO:0000256" key="2">
    <source>
        <dbReference type="ARBA" id="ARBA00022473"/>
    </source>
</evidence>
<evidence type="ECO:0000256" key="9">
    <source>
        <dbReference type="ARBA" id="ARBA00022843"/>
    </source>
</evidence>
<keyword evidence="3" id="KW-0597">Phosphoprotein</keyword>
<evidence type="ECO:0000256" key="5">
    <source>
        <dbReference type="ARBA" id="ARBA00022741"/>
    </source>
</evidence>
<evidence type="ECO:0000256" key="10">
    <source>
        <dbReference type="ARBA" id="ARBA00022871"/>
    </source>
</evidence>
<dbReference type="GO" id="GO:0007283">
    <property type="term" value="P:spermatogenesis"/>
    <property type="evidence" value="ECO:0007669"/>
    <property type="project" value="UniProtKB-KW"/>
</dbReference>
<feature type="domain" description="Protein kinase" evidence="11">
    <location>
        <begin position="1"/>
        <end position="215"/>
    </location>
</feature>
<dbReference type="SMART" id="SM00220">
    <property type="entry name" value="S_TKc"/>
    <property type="match status" value="1"/>
</dbReference>
<dbReference type="GO" id="GO:0000287">
    <property type="term" value="F:magnesium ion binding"/>
    <property type="evidence" value="ECO:0007669"/>
    <property type="project" value="UniProtKB-ARBA"/>
</dbReference>
<dbReference type="PROSITE" id="PS00108">
    <property type="entry name" value="PROTEIN_KINASE_ST"/>
    <property type="match status" value="1"/>
</dbReference>
<keyword evidence="7" id="KW-0067">ATP-binding</keyword>
<evidence type="ECO:0000256" key="4">
    <source>
        <dbReference type="ARBA" id="ARBA00022723"/>
    </source>
</evidence>
<dbReference type="FunFam" id="1.10.510.10:FF:000571">
    <property type="entry name" value="Maternal embryonic leucine zipper kinase"/>
    <property type="match status" value="1"/>
</dbReference>
<keyword evidence="9" id="KW-0832">Ubl conjugation</keyword>
<keyword evidence="5" id="KW-0547">Nucleotide-binding</keyword>
<keyword evidence="10" id="KW-0744">Spermatogenesis</keyword>
<keyword evidence="4" id="KW-0479">Metal-binding</keyword>
<dbReference type="GO" id="GO:0005737">
    <property type="term" value="C:cytoplasm"/>
    <property type="evidence" value="ECO:0007669"/>
    <property type="project" value="TreeGrafter"/>
</dbReference>
<keyword evidence="8" id="KW-0460">Magnesium</keyword>
<evidence type="ECO:0000256" key="7">
    <source>
        <dbReference type="ARBA" id="ARBA00022840"/>
    </source>
</evidence>
<reference evidence="12" key="1">
    <citation type="submission" date="2020-11" db="EMBL/GenBank/DDBJ databases">
        <authorList>
            <person name="Tran Van P."/>
        </authorList>
    </citation>
    <scope>NUCLEOTIDE SEQUENCE</scope>
</reference>
<accession>A0A7R9C1P6</accession>
<dbReference type="GO" id="GO:0050321">
    <property type="term" value="F:tau-protein kinase activity"/>
    <property type="evidence" value="ECO:0007669"/>
    <property type="project" value="TreeGrafter"/>
</dbReference>
<proteinExistence type="predicted"/>
<dbReference type="OrthoDB" id="248923at2759"/>
<dbReference type="PANTHER" id="PTHR24346">
    <property type="entry name" value="MAP/MICROTUBULE AFFINITY-REGULATING KINASE"/>
    <property type="match status" value="1"/>
</dbReference>
<comment type="cofactor">
    <cofactor evidence="1">
        <name>Mg(2+)</name>
        <dbReference type="ChEBI" id="CHEBI:18420"/>
    </cofactor>
</comment>
<dbReference type="Pfam" id="PF00069">
    <property type="entry name" value="Pkinase"/>
    <property type="match status" value="1"/>
</dbReference>
<dbReference type="InterPro" id="IPR000719">
    <property type="entry name" value="Prot_kinase_dom"/>
</dbReference>
<dbReference type="Gene3D" id="1.10.510.10">
    <property type="entry name" value="Transferase(Phosphotransferase) domain 1"/>
    <property type="match status" value="1"/>
</dbReference>
<evidence type="ECO:0000256" key="3">
    <source>
        <dbReference type="ARBA" id="ARBA00022553"/>
    </source>
</evidence>
<dbReference type="InterPro" id="IPR011009">
    <property type="entry name" value="Kinase-like_dom_sf"/>
</dbReference>
<keyword evidence="2" id="KW-0217">Developmental protein</keyword>
<evidence type="ECO:0000259" key="11">
    <source>
        <dbReference type="PROSITE" id="PS50011"/>
    </source>
</evidence>
<feature type="non-terminal residue" evidence="12">
    <location>
        <position position="222"/>
    </location>
</feature>
<dbReference type="SUPFAM" id="SSF56112">
    <property type="entry name" value="Protein kinase-like (PK-like)"/>
    <property type="match status" value="1"/>
</dbReference>
<dbReference type="GO" id="GO:0000226">
    <property type="term" value="P:microtubule cytoskeleton organization"/>
    <property type="evidence" value="ECO:0007669"/>
    <property type="project" value="TreeGrafter"/>
</dbReference>
<organism evidence="12">
    <name type="scientific">Notodromas monacha</name>
    <dbReference type="NCBI Taxonomy" id="399045"/>
    <lineage>
        <taxon>Eukaryota</taxon>
        <taxon>Metazoa</taxon>
        <taxon>Ecdysozoa</taxon>
        <taxon>Arthropoda</taxon>
        <taxon>Crustacea</taxon>
        <taxon>Oligostraca</taxon>
        <taxon>Ostracoda</taxon>
        <taxon>Podocopa</taxon>
        <taxon>Podocopida</taxon>
        <taxon>Cypridocopina</taxon>
        <taxon>Cypridoidea</taxon>
        <taxon>Cyprididae</taxon>
        <taxon>Notodromas</taxon>
    </lineage>
</organism>
<evidence type="ECO:0000313" key="13">
    <source>
        <dbReference type="Proteomes" id="UP000678499"/>
    </source>
</evidence>